<dbReference type="EnsemblMetazoa" id="G13262.1">
    <property type="protein sequence ID" value="G13262.1:cds"/>
    <property type="gene ID" value="G13262"/>
</dbReference>
<reference evidence="1" key="1">
    <citation type="submission" date="2022-08" db="UniProtKB">
        <authorList>
            <consortium name="EnsemblMetazoa"/>
        </authorList>
    </citation>
    <scope>IDENTIFICATION</scope>
    <source>
        <strain evidence="1">05x7-T-G4-1.051#20</strain>
    </source>
</reference>
<evidence type="ECO:0000313" key="1">
    <source>
        <dbReference type="EnsemblMetazoa" id="G13262.1:cds"/>
    </source>
</evidence>
<proteinExistence type="predicted"/>
<name>A0A8W8IBN3_MAGGI</name>
<dbReference type="AlphaFoldDB" id="A0A8W8IBN3"/>
<keyword evidence="2" id="KW-1185">Reference proteome</keyword>
<dbReference type="Proteomes" id="UP000005408">
    <property type="component" value="Unassembled WGS sequence"/>
</dbReference>
<accession>A0A8W8IBN3</accession>
<protein>
    <submittedName>
        <fullName evidence="1">Uncharacterized protein</fullName>
    </submittedName>
</protein>
<organism evidence="1 2">
    <name type="scientific">Magallana gigas</name>
    <name type="common">Pacific oyster</name>
    <name type="synonym">Crassostrea gigas</name>
    <dbReference type="NCBI Taxonomy" id="29159"/>
    <lineage>
        <taxon>Eukaryota</taxon>
        <taxon>Metazoa</taxon>
        <taxon>Spiralia</taxon>
        <taxon>Lophotrochozoa</taxon>
        <taxon>Mollusca</taxon>
        <taxon>Bivalvia</taxon>
        <taxon>Autobranchia</taxon>
        <taxon>Pteriomorphia</taxon>
        <taxon>Ostreida</taxon>
        <taxon>Ostreoidea</taxon>
        <taxon>Ostreidae</taxon>
        <taxon>Magallana</taxon>
    </lineage>
</organism>
<evidence type="ECO:0000313" key="2">
    <source>
        <dbReference type="Proteomes" id="UP000005408"/>
    </source>
</evidence>
<sequence length="128" mass="14573">MGTCVLEPTTESVIVLYCLIQSLVANSCPLRVDSIQVEENFILDRVLLTSEIPVFQYSSIPVFSIQGSQPLEKWNHHNQSPFNYSTVKIHQLWPVLHGYTDGWFCEPTEAAITDQPISDIQKLKYNSM</sequence>